<keyword evidence="2 6" id="KW-0032">Aminotransferase</keyword>
<organism evidence="6 7">
    <name type="scientific">Pendulispora rubella</name>
    <dbReference type="NCBI Taxonomy" id="2741070"/>
    <lineage>
        <taxon>Bacteria</taxon>
        <taxon>Pseudomonadati</taxon>
        <taxon>Myxococcota</taxon>
        <taxon>Myxococcia</taxon>
        <taxon>Myxococcales</taxon>
        <taxon>Sorangiineae</taxon>
        <taxon>Pendulisporaceae</taxon>
        <taxon>Pendulispora</taxon>
    </lineage>
</organism>
<protein>
    <submittedName>
        <fullName evidence="6">Aspartate aminotransferase family protein</fullName>
    </submittedName>
</protein>
<dbReference type="InterPro" id="IPR015424">
    <property type="entry name" value="PyrdxlP-dep_Trfase"/>
</dbReference>
<name>A0ABZ2LCC9_9BACT</name>
<keyword evidence="3" id="KW-0808">Transferase</keyword>
<dbReference type="CDD" id="cd00610">
    <property type="entry name" value="OAT_like"/>
    <property type="match status" value="1"/>
</dbReference>
<evidence type="ECO:0000313" key="7">
    <source>
        <dbReference type="Proteomes" id="UP001374803"/>
    </source>
</evidence>
<evidence type="ECO:0000256" key="4">
    <source>
        <dbReference type="ARBA" id="ARBA00022898"/>
    </source>
</evidence>
<comment type="cofactor">
    <cofactor evidence="1">
        <name>pyridoxal 5'-phosphate</name>
        <dbReference type="ChEBI" id="CHEBI:597326"/>
    </cofactor>
</comment>
<dbReference type="InterPro" id="IPR005814">
    <property type="entry name" value="Aminotrans_3"/>
</dbReference>
<dbReference type="InterPro" id="IPR015422">
    <property type="entry name" value="PyrdxlP-dep_Trfase_small"/>
</dbReference>
<dbReference type="PANTHER" id="PTHR11986">
    <property type="entry name" value="AMINOTRANSFERASE CLASS III"/>
    <property type="match status" value="1"/>
</dbReference>
<sequence>MSSTPKKQRVHLKTIVPGPRSTALRQREDAHVAPGLQGYAVMAGIAVERAEGSAVTDVDGNTFLDFIGGIGVGALGHSHPGVVKAIQDQVARASVGSFTSEARVELLERVAKHPPAEGVHRLQLYSSGAEAVESALRLAKSHTKKTEFVSFWGGFHGKTMGALSLMGSNFKEGLGPMVPGSHILPYADCYRCPLESTYPSCGLGCIDQGRKQLKYAATNSIAAFIVEPMQGTAGNVVPPDDFIPAVRELAHEFGALFIADEMITGFGRTGRYWGVEHSGAKPDIVTLGKAFGGGFPLSGVLTTDAIAQAKPWSNPSGSSSSYGGNPLAAAAGVAALTAIEEDGLVENARTVGAAMLEELAAFVDAYPFVGHVRGRGLFMGIELVADKKTKEPLSRAVTRRIFDECVQRGLLTMSYAPSFRIQPALTIDLETAKNGIAVLREVFDEAKRTNLWGLT</sequence>
<dbReference type="PANTHER" id="PTHR11986:SF79">
    <property type="entry name" value="ACETYLORNITHINE AMINOTRANSFERASE, MITOCHONDRIAL"/>
    <property type="match status" value="1"/>
</dbReference>
<dbReference type="Pfam" id="PF00202">
    <property type="entry name" value="Aminotran_3"/>
    <property type="match status" value="1"/>
</dbReference>
<accession>A0ABZ2LCC9</accession>
<dbReference type="Gene3D" id="3.40.640.10">
    <property type="entry name" value="Type I PLP-dependent aspartate aminotransferase-like (Major domain)"/>
    <property type="match status" value="1"/>
</dbReference>
<dbReference type="PIRSF" id="PIRSF000521">
    <property type="entry name" value="Transaminase_4ab_Lys_Orn"/>
    <property type="match status" value="1"/>
</dbReference>
<dbReference type="InterPro" id="IPR015421">
    <property type="entry name" value="PyrdxlP-dep_Trfase_major"/>
</dbReference>
<keyword evidence="7" id="KW-1185">Reference proteome</keyword>
<dbReference type="SUPFAM" id="SSF53383">
    <property type="entry name" value="PLP-dependent transferases"/>
    <property type="match status" value="1"/>
</dbReference>
<dbReference type="EMBL" id="CP089983">
    <property type="protein sequence ID" value="WXB07573.1"/>
    <property type="molecule type" value="Genomic_DNA"/>
</dbReference>
<keyword evidence="4 5" id="KW-0663">Pyridoxal phosphate</keyword>
<dbReference type="InterPro" id="IPR050103">
    <property type="entry name" value="Class-III_PLP-dep_AT"/>
</dbReference>
<gene>
    <name evidence="6" type="ORF">LVJ94_10045</name>
</gene>
<proteinExistence type="inferred from homology"/>
<dbReference type="GO" id="GO:0008483">
    <property type="term" value="F:transaminase activity"/>
    <property type="evidence" value="ECO:0007669"/>
    <property type="project" value="UniProtKB-KW"/>
</dbReference>
<evidence type="ECO:0000256" key="2">
    <source>
        <dbReference type="ARBA" id="ARBA00022576"/>
    </source>
</evidence>
<reference evidence="6" key="1">
    <citation type="submission" date="2021-12" db="EMBL/GenBank/DDBJ databases">
        <title>Discovery of the Pendulisporaceae a myxobacterial family with distinct sporulation behavior and unique specialized metabolism.</title>
        <authorList>
            <person name="Garcia R."/>
            <person name="Popoff A."/>
            <person name="Bader C.D."/>
            <person name="Loehr J."/>
            <person name="Walesch S."/>
            <person name="Walt C."/>
            <person name="Boldt J."/>
            <person name="Bunk B."/>
            <person name="Haeckl F.J.F.P.J."/>
            <person name="Gunesch A.P."/>
            <person name="Birkelbach J."/>
            <person name="Nuebel U."/>
            <person name="Pietschmann T."/>
            <person name="Bach T."/>
            <person name="Mueller R."/>
        </authorList>
    </citation>
    <scope>NUCLEOTIDE SEQUENCE</scope>
    <source>
        <strain evidence="6">MSr11367</strain>
    </source>
</reference>
<dbReference type="RefSeq" id="WP_394837235.1">
    <property type="nucleotide sequence ID" value="NZ_CP089929.1"/>
</dbReference>
<dbReference type="Gene3D" id="3.90.1150.10">
    <property type="entry name" value="Aspartate Aminotransferase, domain 1"/>
    <property type="match status" value="1"/>
</dbReference>
<comment type="similarity">
    <text evidence="5">Belongs to the class-III pyridoxal-phosphate-dependent aminotransferase family.</text>
</comment>
<evidence type="ECO:0000313" key="6">
    <source>
        <dbReference type="EMBL" id="WXB07573.1"/>
    </source>
</evidence>
<evidence type="ECO:0000256" key="1">
    <source>
        <dbReference type="ARBA" id="ARBA00001933"/>
    </source>
</evidence>
<evidence type="ECO:0000256" key="5">
    <source>
        <dbReference type="RuleBase" id="RU003560"/>
    </source>
</evidence>
<evidence type="ECO:0000256" key="3">
    <source>
        <dbReference type="ARBA" id="ARBA00022679"/>
    </source>
</evidence>
<dbReference type="Proteomes" id="UP001374803">
    <property type="component" value="Chromosome"/>
</dbReference>